<protein>
    <submittedName>
        <fullName evidence="1">Uncharacterized protein</fullName>
    </submittedName>
</protein>
<proteinExistence type="predicted"/>
<dbReference type="EMBL" id="CP002869">
    <property type="protein sequence ID" value="AEI39026.1"/>
    <property type="molecule type" value="Genomic_DNA"/>
</dbReference>
<evidence type="ECO:0000313" key="1">
    <source>
        <dbReference type="EMBL" id="AEI39026.1"/>
    </source>
</evidence>
<accession>F8FP76</accession>
<dbReference type="KEGG" id="pms:KNP414_00401"/>
<dbReference type="PATRIC" id="fig|1036673.3.peg.353"/>
<gene>
    <name evidence="1" type="ordered locus">KNP414_00401</name>
</gene>
<sequence length="265" mass="28797">MSASTIKVSLEELALLLHLNDRDEESKLMLGIAYEELTPKEVENIFVTASHSLLVRDLLLMAGDGEKLCIASTLKEALDVTGAPEGTLFFQRVDTGLQTSYTGHLHRKGSSYVSYQSLDGIVHTFKDMGSREGLAEEGMSLLGLRIKGDAENGGPLAELPARLVNNLAGLTSEQAAESREALVSGGFTTELADRFLEDAQHAASIYSVMKLEEGETHELRADRGLIVIESEQTQWLLYPNGQGNGFTVSKLSDALFRAQIQGLDL</sequence>
<name>F8FP76_PAEMK</name>
<evidence type="ECO:0000313" key="2">
    <source>
        <dbReference type="Proteomes" id="UP000006620"/>
    </source>
</evidence>
<reference evidence="2" key="1">
    <citation type="submission" date="2011-06" db="EMBL/GenBank/DDBJ databases">
        <title>Complete genome sequence of Paenibacillus mucilaginosus KNP414.</title>
        <authorList>
            <person name="Wang J."/>
            <person name="Hu S."/>
            <person name="Hu X."/>
            <person name="Zhang B."/>
            <person name="Dong D."/>
            <person name="Zhang S."/>
            <person name="Zhao K."/>
            <person name="Wu D."/>
        </authorList>
    </citation>
    <scope>NUCLEOTIDE SEQUENCE [LARGE SCALE GENOMIC DNA]</scope>
    <source>
        <strain evidence="2">KNP414</strain>
    </source>
</reference>
<dbReference type="AlphaFoldDB" id="F8FP76"/>
<reference evidence="1 2" key="2">
    <citation type="journal article" date="2013" name="Genome Announc.">
        <title>Genome Sequence of Growth-Improving Paenibacillus mucilaginosus Strain KNP414.</title>
        <authorList>
            <person name="Lu J.J."/>
            <person name="Wang J.F."/>
            <person name="Hu X.F."/>
        </authorList>
    </citation>
    <scope>NUCLEOTIDE SEQUENCE [LARGE SCALE GENOMIC DNA]</scope>
    <source>
        <strain evidence="1 2">KNP414</strain>
    </source>
</reference>
<organism evidence="1 2">
    <name type="scientific">Paenibacillus mucilaginosus (strain KNP414)</name>
    <dbReference type="NCBI Taxonomy" id="1036673"/>
    <lineage>
        <taxon>Bacteria</taxon>
        <taxon>Bacillati</taxon>
        <taxon>Bacillota</taxon>
        <taxon>Bacilli</taxon>
        <taxon>Bacillales</taxon>
        <taxon>Paenibacillaceae</taxon>
        <taxon>Paenibacillus</taxon>
    </lineage>
</organism>
<dbReference type="Proteomes" id="UP000006620">
    <property type="component" value="Chromosome"/>
</dbReference>
<dbReference type="HOGENOM" id="CLU_1010683_0_0_9"/>